<accession>A0A1W6TBB8</accession>
<evidence type="ECO:0000313" key="1">
    <source>
        <dbReference type="EMBL" id="ARP18155.1"/>
    </source>
</evidence>
<dbReference type="InterPro" id="IPR009312">
    <property type="entry name" value="Phage_lambda_GpU-like"/>
</dbReference>
<dbReference type="RefSeq" id="WP_025766786.1">
    <property type="nucleotide sequence ID" value="NZ_CP017889.1"/>
</dbReference>
<sequence>MEINKQIRKQVISDLEKALIDSEGQPLIAAYFSGRGEPVTASDDGETGYLEVPAISVYLLDGESTGQDFDEEVWSSVLAVEIMDLATNQLDDDLDNFSEKVRGVIDRHYTANGLLSLCNRAGFSYVREEGAPWGSSVLTFTIEYTEEV</sequence>
<organism evidence="1">
    <name type="scientific">Vibrio alginolyticus</name>
    <dbReference type="NCBI Taxonomy" id="663"/>
    <lineage>
        <taxon>Bacteria</taxon>
        <taxon>Pseudomonadati</taxon>
        <taxon>Pseudomonadota</taxon>
        <taxon>Gammaproteobacteria</taxon>
        <taxon>Vibrionales</taxon>
        <taxon>Vibrionaceae</taxon>
        <taxon>Vibrio</taxon>
    </lineage>
</organism>
<dbReference type="Gene3D" id="3.30.70.1700">
    <property type="entry name" value="Phage minor tail protein U"/>
    <property type="match status" value="1"/>
</dbReference>
<dbReference type="InterPro" id="IPR035934">
    <property type="entry name" value="Phage_tail_protein-like_sf"/>
</dbReference>
<dbReference type="AlphaFoldDB" id="A0A1W6TBB8"/>
<reference evidence="1" key="1">
    <citation type="submission" date="2016-10" db="EMBL/GenBank/DDBJ databases">
        <title>The High Quality Genome of Vibrio alginolyticus K01M1.</title>
        <authorList>
            <person name="Wendling C."/>
            <person name="Chibani C.M."/>
            <person name="Hertel R."/>
            <person name="Sproer C."/>
            <person name="Bunk B."/>
            <person name="Overmann J."/>
            <person name="Roth O."/>
            <person name="Liesegang H."/>
        </authorList>
    </citation>
    <scope>NUCLEOTIDE SEQUENCE</scope>
    <source>
        <strain evidence="1">K05K4</strain>
    </source>
</reference>
<dbReference type="InterPro" id="IPR038512">
    <property type="entry name" value="GpU-like_sf"/>
</dbReference>
<name>A0A1W6TBB8_VIBAL</name>
<gene>
    <name evidence="1" type="ORF">K05K4_13170</name>
</gene>
<dbReference type="EMBL" id="CP017902">
    <property type="protein sequence ID" value="ARP18155.1"/>
    <property type="molecule type" value="Genomic_DNA"/>
</dbReference>
<proteinExistence type="predicted"/>
<protein>
    <submittedName>
        <fullName evidence="1">Phage minor tail protein U</fullName>
    </submittedName>
</protein>
<dbReference type="SUPFAM" id="SSF143749">
    <property type="entry name" value="Phage tail protein-like"/>
    <property type="match status" value="1"/>
</dbReference>
<dbReference type="Pfam" id="PF06141">
    <property type="entry name" value="Phage_tail_U"/>
    <property type="match status" value="1"/>
</dbReference>